<dbReference type="InterPro" id="IPR047589">
    <property type="entry name" value="DUF11_rpt"/>
</dbReference>
<dbReference type="Pfam" id="PF01483">
    <property type="entry name" value="P_proprotein"/>
    <property type="match status" value="1"/>
</dbReference>
<dbReference type="STRING" id="1123272.SAMN02745824_3257"/>
<dbReference type="Gene3D" id="2.60.120.260">
    <property type="entry name" value="Galactose-binding domain-like"/>
    <property type="match status" value="1"/>
</dbReference>
<dbReference type="GO" id="GO:0006508">
    <property type="term" value="P:proteolysis"/>
    <property type="evidence" value="ECO:0007669"/>
    <property type="project" value="UniProtKB-KW"/>
</dbReference>
<dbReference type="PROSITE" id="PS51829">
    <property type="entry name" value="P_HOMO_B"/>
    <property type="match status" value="1"/>
</dbReference>
<dbReference type="PANTHER" id="PTHR34819">
    <property type="entry name" value="LARGE CYSTEINE-RICH PERIPLASMIC PROTEIN OMCB"/>
    <property type="match status" value="1"/>
</dbReference>
<dbReference type="AlphaFoldDB" id="A0A1N6HF17"/>
<accession>A0A1N6HF17</accession>
<keyword evidence="3" id="KW-0732">Signal</keyword>
<reference evidence="6" key="1">
    <citation type="submission" date="2016-11" db="EMBL/GenBank/DDBJ databases">
        <authorList>
            <person name="Varghese N."/>
            <person name="Submissions S."/>
        </authorList>
    </citation>
    <scope>NUCLEOTIDE SEQUENCE [LARGE SCALE GENOMIC DNA]</scope>
    <source>
        <strain evidence="6">DSM 22363</strain>
    </source>
</reference>
<dbReference type="GO" id="GO:0004252">
    <property type="term" value="F:serine-type endopeptidase activity"/>
    <property type="evidence" value="ECO:0007669"/>
    <property type="project" value="InterPro"/>
</dbReference>
<feature type="signal peptide" evidence="3">
    <location>
        <begin position="1"/>
        <end position="41"/>
    </location>
</feature>
<dbReference type="InterPro" id="IPR001434">
    <property type="entry name" value="OmcB-like_DUF11"/>
</dbReference>
<dbReference type="SUPFAM" id="SSF49785">
    <property type="entry name" value="Galactose-binding domain-like"/>
    <property type="match status" value="1"/>
</dbReference>
<evidence type="ECO:0000313" key="6">
    <source>
        <dbReference type="Proteomes" id="UP000185192"/>
    </source>
</evidence>
<sequence>MFVGTCDSGWTRSGAQSCVRYLAQLLLGLITLALFPAIAQAQTTTQYTITDPGVADDITGSQICSSPLVQNFSVPDNFTVSDVDIGVIATHSWRGDMRITLESPLGTRVRVVNGSGGDSGDNFDVRLNDGGTQLVNTDPATGNHNTGLPLYENNFIPDNALSAFNGENSTGTWRLEICDIFPSEDDGNFLRADLFLTDTPPFADLSVNKTVNDSSPNNGNNVTYTITVTNASSSPSTATGIVVNDQLPLGVTYVSDTGGGAYNSGTGNWSVGTLAPGGSATLNIVANVTATSGATVTNAAEVTVSSIFDLDSTPGNGATGEDDYDDASFTVAGTRIAGTPPSLSTICSPANQILFDWNGKAWTTGSTNNNFTVAGIGVTNYAITTDVAFVTGSPAINSTNTGGQGATEQSLFLNMNNNTRSDTSTTVLTLPTAVPGLQFTLFDVDFGAGQWADKVTVTGTFNGTTVIPTLTNGTANYVIGNTAIGDVGSDGPDPDGNVVVTFLAPVDTVTIVYGNHTTAPVNPGNQFMNIHDMNYCQPDTTFSVTKISSVISDPVSIVDGTSIPKSIPGAIVQYCILISNSGSATATDIVATDNLVGNYTYTAGSMQSGTNCNAAGTPEDDDASDGAESDGVTASVIGTVLTANIASLGPSASTALTFRVTVD</sequence>
<dbReference type="Gene3D" id="2.60.40.1170">
    <property type="entry name" value="Mu homology domain, subdomain B"/>
    <property type="match status" value="1"/>
</dbReference>
<dbReference type="Proteomes" id="UP000185192">
    <property type="component" value="Unassembled WGS sequence"/>
</dbReference>
<dbReference type="InterPro" id="IPR051172">
    <property type="entry name" value="Chlamydia_OmcB"/>
</dbReference>
<organism evidence="5 6">
    <name type="scientific">Parasphingorhabdus marina DSM 22363</name>
    <dbReference type="NCBI Taxonomy" id="1123272"/>
    <lineage>
        <taxon>Bacteria</taxon>
        <taxon>Pseudomonadati</taxon>
        <taxon>Pseudomonadota</taxon>
        <taxon>Alphaproteobacteria</taxon>
        <taxon>Sphingomonadales</taxon>
        <taxon>Sphingomonadaceae</taxon>
        <taxon>Parasphingorhabdus</taxon>
    </lineage>
</organism>
<feature type="chain" id="PRO_5013314829" evidence="3">
    <location>
        <begin position="42"/>
        <end position="663"/>
    </location>
</feature>
<dbReference type="PANTHER" id="PTHR34819:SF3">
    <property type="entry name" value="CELL SURFACE PROTEIN"/>
    <property type="match status" value="1"/>
</dbReference>
<evidence type="ECO:0000313" key="5">
    <source>
        <dbReference type="EMBL" id="SIO18307.1"/>
    </source>
</evidence>
<gene>
    <name evidence="5" type="ORF">SAMN02745824_3257</name>
</gene>
<dbReference type="NCBIfam" id="TIGR01451">
    <property type="entry name" value="B_ant_repeat"/>
    <property type="match status" value="2"/>
</dbReference>
<keyword evidence="2" id="KW-0378">Hydrolase</keyword>
<name>A0A1N6HF17_9SPHN</name>
<evidence type="ECO:0000256" key="1">
    <source>
        <dbReference type="ARBA" id="ARBA00022670"/>
    </source>
</evidence>
<dbReference type="Pfam" id="PF01345">
    <property type="entry name" value="DUF11"/>
    <property type="match status" value="1"/>
</dbReference>
<dbReference type="EMBL" id="FSQW01000002">
    <property type="protein sequence ID" value="SIO18307.1"/>
    <property type="molecule type" value="Genomic_DNA"/>
</dbReference>
<evidence type="ECO:0000256" key="2">
    <source>
        <dbReference type="ARBA" id="ARBA00022801"/>
    </source>
</evidence>
<evidence type="ECO:0000259" key="4">
    <source>
        <dbReference type="PROSITE" id="PS51829"/>
    </source>
</evidence>
<evidence type="ECO:0000256" key="3">
    <source>
        <dbReference type="SAM" id="SignalP"/>
    </source>
</evidence>
<proteinExistence type="predicted"/>
<dbReference type="InterPro" id="IPR008979">
    <property type="entry name" value="Galactose-bd-like_sf"/>
</dbReference>
<keyword evidence="6" id="KW-1185">Reference proteome</keyword>
<keyword evidence="1" id="KW-0645">Protease</keyword>
<feature type="domain" description="P/Homo B" evidence="4">
    <location>
        <begin position="39"/>
        <end position="202"/>
    </location>
</feature>
<dbReference type="InterPro" id="IPR002884">
    <property type="entry name" value="P_dom"/>
</dbReference>
<protein>
    <submittedName>
        <fullName evidence="5">Conserved repeat domain-containing protein</fullName>
    </submittedName>
</protein>